<dbReference type="InterPro" id="IPR050445">
    <property type="entry name" value="Bact_polysacc_biosynth/exp"/>
</dbReference>
<keyword evidence="1" id="KW-0175">Coiled coil</keyword>
<feature type="transmembrane region" description="Helical" evidence="2">
    <location>
        <begin position="357"/>
        <end position="381"/>
    </location>
</feature>
<feature type="transmembrane region" description="Helical" evidence="2">
    <location>
        <begin position="29"/>
        <end position="50"/>
    </location>
</feature>
<evidence type="ECO:0000256" key="1">
    <source>
        <dbReference type="SAM" id="Coils"/>
    </source>
</evidence>
<dbReference type="AlphaFoldDB" id="A0A258FHY3"/>
<evidence type="ECO:0000313" key="4">
    <source>
        <dbReference type="Proteomes" id="UP000215595"/>
    </source>
</evidence>
<evidence type="ECO:0000256" key="2">
    <source>
        <dbReference type="SAM" id="Phobius"/>
    </source>
</evidence>
<accession>A0A258FHY3</accession>
<name>A0A258FHY3_9CAUL</name>
<keyword evidence="2" id="KW-0812">Transmembrane</keyword>
<evidence type="ECO:0000313" key="3">
    <source>
        <dbReference type="EMBL" id="OYX31729.1"/>
    </source>
</evidence>
<protein>
    <submittedName>
        <fullName evidence="3">Chain-length determining protein</fullName>
    </submittedName>
</protein>
<organism evidence="3 4">
    <name type="scientific">Brevundimonas subvibrioides</name>
    <dbReference type="NCBI Taxonomy" id="74313"/>
    <lineage>
        <taxon>Bacteria</taxon>
        <taxon>Pseudomonadati</taxon>
        <taxon>Pseudomonadota</taxon>
        <taxon>Alphaproteobacteria</taxon>
        <taxon>Caulobacterales</taxon>
        <taxon>Caulobacteraceae</taxon>
        <taxon>Brevundimonas</taxon>
    </lineage>
</organism>
<dbReference type="Proteomes" id="UP000215595">
    <property type="component" value="Unassembled WGS sequence"/>
</dbReference>
<dbReference type="GO" id="GO:0005886">
    <property type="term" value="C:plasma membrane"/>
    <property type="evidence" value="ECO:0007669"/>
    <property type="project" value="TreeGrafter"/>
</dbReference>
<proteinExistence type="predicted"/>
<gene>
    <name evidence="3" type="ORF">B7Z01_12265</name>
</gene>
<comment type="caution">
    <text evidence="3">The sequence shown here is derived from an EMBL/GenBank/DDBJ whole genome shotgun (WGS) entry which is preliminary data.</text>
</comment>
<dbReference type="PANTHER" id="PTHR32309">
    <property type="entry name" value="TYROSINE-PROTEIN KINASE"/>
    <property type="match status" value="1"/>
</dbReference>
<dbReference type="GO" id="GO:0004713">
    <property type="term" value="F:protein tyrosine kinase activity"/>
    <property type="evidence" value="ECO:0007669"/>
    <property type="project" value="TreeGrafter"/>
</dbReference>
<sequence length="387" mass="42889">MTETKLNYIGPIPKLLTFERDRPAWWRRIPVAAILVIALPTLLAAIYYLLIASPRYVSETQFIVRAAGQSTPSTIGVALQGIGIAPTQTDAFAVHEYITSRDALRELSRRYDLPAILGPRGADAFSRYPRPWEDRSNEGLHEGFQRFVTVGYDSTTGISTLRVEAFRARDAQALTESLLSGGEQLINRMNERSSADAVAQAQQAREEARARLAGAQQQLTAFRNREQIIDPQLVARESSQLIGGLQAQVAGLRAERAQVAAEAPNSPQLPTFDSRIRAYEQQIEIERSRMAGTSSSLAPMISVYEDLALARELADRELTQATAAVITAEQEARRQKLYLDRVVSPSLPDEPAQPKRWLAVLTVLASSLLAYGIGWLIWAGVREHRQD</sequence>
<keyword evidence="2" id="KW-0472">Membrane</keyword>
<dbReference type="PANTHER" id="PTHR32309:SF13">
    <property type="entry name" value="FERRIC ENTEROBACTIN TRANSPORT PROTEIN FEPE"/>
    <property type="match status" value="1"/>
</dbReference>
<feature type="coiled-coil region" evidence="1">
    <location>
        <begin position="198"/>
        <end position="225"/>
    </location>
</feature>
<keyword evidence="2" id="KW-1133">Transmembrane helix</keyword>
<reference evidence="3 4" key="1">
    <citation type="submission" date="2017-03" db="EMBL/GenBank/DDBJ databases">
        <title>Lifting the veil on microbial sulfur biogeochemistry in mining wastewaters.</title>
        <authorList>
            <person name="Kantor R.S."/>
            <person name="Colenbrander Nelson T."/>
            <person name="Marshall S."/>
            <person name="Bennett D."/>
            <person name="Apte S."/>
            <person name="Camacho D."/>
            <person name="Thomas B.C."/>
            <person name="Warren L.A."/>
            <person name="Banfield J.F."/>
        </authorList>
    </citation>
    <scope>NUCLEOTIDE SEQUENCE [LARGE SCALE GENOMIC DNA]</scope>
    <source>
        <strain evidence="3">32-69-9</strain>
    </source>
</reference>
<dbReference type="EMBL" id="NCEB01000029">
    <property type="protein sequence ID" value="OYX31729.1"/>
    <property type="molecule type" value="Genomic_DNA"/>
</dbReference>